<feature type="non-terminal residue" evidence="1">
    <location>
        <position position="1"/>
    </location>
</feature>
<evidence type="ECO:0000313" key="2">
    <source>
        <dbReference type="Proteomes" id="UP000027120"/>
    </source>
</evidence>
<evidence type="ECO:0000313" key="1">
    <source>
        <dbReference type="EMBL" id="KDO53738.1"/>
    </source>
</evidence>
<protein>
    <submittedName>
        <fullName evidence="1">Uncharacterized protein</fullName>
    </submittedName>
</protein>
<dbReference type="Proteomes" id="UP000027120">
    <property type="component" value="Unassembled WGS sequence"/>
</dbReference>
<dbReference type="AlphaFoldDB" id="A0A067EFA8"/>
<name>A0A067EFA8_CITSI</name>
<reference evidence="1 2" key="1">
    <citation type="submission" date="2014-04" db="EMBL/GenBank/DDBJ databases">
        <authorList>
            <consortium name="International Citrus Genome Consortium"/>
            <person name="Gmitter F."/>
            <person name="Chen C."/>
            <person name="Farmerie W."/>
            <person name="Harkins T."/>
            <person name="Desany B."/>
            <person name="Mohiuddin M."/>
            <person name="Kodira C."/>
            <person name="Borodovsky M."/>
            <person name="Lomsadze A."/>
            <person name="Burns P."/>
            <person name="Jenkins J."/>
            <person name="Prochnik S."/>
            <person name="Shu S."/>
            <person name="Chapman J."/>
            <person name="Pitluck S."/>
            <person name="Schmutz J."/>
            <person name="Rokhsar D."/>
        </authorList>
    </citation>
    <scope>NUCLEOTIDE SEQUENCE</scope>
</reference>
<dbReference type="EMBL" id="KK785008">
    <property type="protein sequence ID" value="KDO53738.1"/>
    <property type="molecule type" value="Genomic_DNA"/>
</dbReference>
<keyword evidence="2" id="KW-1185">Reference proteome</keyword>
<accession>A0A067EFA8</accession>
<feature type="non-terminal residue" evidence="1">
    <location>
        <position position="25"/>
    </location>
</feature>
<gene>
    <name evidence="1" type="ORF">CISIN_1g0372961mg</name>
</gene>
<proteinExistence type="predicted"/>
<sequence length="25" mass="2737">YLIVNPENGGMVDLLKYLLLGDISS</sequence>
<organism evidence="1 2">
    <name type="scientific">Citrus sinensis</name>
    <name type="common">Sweet orange</name>
    <name type="synonym">Citrus aurantium var. sinensis</name>
    <dbReference type="NCBI Taxonomy" id="2711"/>
    <lineage>
        <taxon>Eukaryota</taxon>
        <taxon>Viridiplantae</taxon>
        <taxon>Streptophyta</taxon>
        <taxon>Embryophyta</taxon>
        <taxon>Tracheophyta</taxon>
        <taxon>Spermatophyta</taxon>
        <taxon>Magnoliopsida</taxon>
        <taxon>eudicotyledons</taxon>
        <taxon>Gunneridae</taxon>
        <taxon>Pentapetalae</taxon>
        <taxon>rosids</taxon>
        <taxon>malvids</taxon>
        <taxon>Sapindales</taxon>
        <taxon>Rutaceae</taxon>
        <taxon>Aurantioideae</taxon>
        <taxon>Citrus</taxon>
    </lineage>
</organism>